<dbReference type="SUPFAM" id="SSF52218">
    <property type="entry name" value="Flavoproteins"/>
    <property type="match status" value="1"/>
</dbReference>
<dbReference type="Gene3D" id="3.40.50.360">
    <property type="match status" value="1"/>
</dbReference>
<dbReference type="Proteomes" id="UP000322025">
    <property type="component" value="Unassembled WGS sequence"/>
</dbReference>
<feature type="domain" description="Flavodoxin-like" evidence="3">
    <location>
        <begin position="68"/>
        <end position="220"/>
    </location>
</feature>
<dbReference type="GO" id="GO:0010181">
    <property type="term" value="F:FMN binding"/>
    <property type="evidence" value="ECO:0007669"/>
    <property type="project" value="InterPro"/>
</dbReference>
<dbReference type="PROSITE" id="PS50902">
    <property type="entry name" value="FLAVODOXIN_LIKE"/>
    <property type="match status" value="1"/>
</dbReference>
<evidence type="ECO:0000313" key="5">
    <source>
        <dbReference type="Proteomes" id="UP000322025"/>
    </source>
</evidence>
<comment type="caution">
    <text evidence="4">The sequence shown here is derived from an EMBL/GenBank/DDBJ whole genome shotgun (WGS) entry which is preliminary data.</text>
</comment>
<reference evidence="4" key="1">
    <citation type="submission" date="2019-07" db="EMBL/GenBank/DDBJ databases">
        <authorList>
            <person name="Wongkuna S."/>
            <person name="Scaria J."/>
        </authorList>
    </citation>
    <scope>NUCLEOTIDE SEQUENCE [LARGE SCALE GENOMIC DNA]</scope>
    <source>
        <strain evidence="4">SW178</strain>
    </source>
</reference>
<feature type="compositionally biased region" description="Acidic residues" evidence="1">
    <location>
        <begin position="28"/>
        <end position="59"/>
    </location>
</feature>
<dbReference type="Pfam" id="PF12682">
    <property type="entry name" value="Flavodoxin_4"/>
    <property type="match status" value="1"/>
</dbReference>
<dbReference type="PANTHER" id="PTHR39201:SF1">
    <property type="entry name" value="FLAVODOXIN-LIKE DOMAIN-CONTAINING PROTEIN"/>
    <property type="match status" value="1"/>
</dbReference>
<keyword evidence="5" id="KW-1185">Reference proteome</keyword>
<dbReference type="OrthoDB" id="9806505at2"/>
<feature type="chain" id="PRO_5024466298" evidence="2">
    <location>
        <begin position="19"/>
        <end position="227"/>
    </location>
</feature>
<name>A0A5M9HXR5_9FIRM</name>
<keyword evidence="2" id="KW-0732">Signal</keyword>
<accession>A0A5M9HXR5</accession>
<protein>
    <submittedName>
        <fullName evidence="4">Flavodoxin</fullName>
    </submittedName>
</protein>
<sequence length="227" mass="24264">MKGLLSVMLAGTAVFSLAACSDGTGTEEQTETQTEESTETQTEENADAGETADIEEEGTDTAAREGAALIAYFSWSGNTEAVAQEIQAQTGADLFEIVPAEPYTDDYNELLDIAQEEQSSDARPAIAETVDLSGYDTVYLGFPNWWGDMPMILYTFLDEYDLSGKTVVPFNTSGGSGFSDSLDTIAEMEPEAEITEGLSLGDGETEDCADDVAEWLVSIGMTEEADS</sequence>
<proteinExistence type="predicted"/>
<feature type="region of interest" description="Disordered" evidence="1">
    <location>
        <begin position="22"/>
        <end position="60"/>
    </location>
</feature>
<dbReference type="InterPro" id="IPR008254">
    <property type="entry name" value="Flavodoxin/NO_synth"/>
</dbReference>
<evidence type="ECO:0000259" key="3">
    <source>
        <dbReference type="PROSITE" id="PS50902"/>
    </source>
</evidence>
<dbReference type="PANTHER" id="PTHR39201">
    <property type="entry name" value="EXPORTED PROTEIN-RELATED"/>
    <property type="match status" value="1"/>
</dbReference>
<dbReference type="PROSITE" id="PS51257">
    <property type="entry name" value="PROKAR_LIPOPROTEIN"/>
    <property type="match status" value="1"/>
</dbReference>
<evidence type="ECO:0000256" key="1">
    <source>
        <dbReference type="SAM" id="MobiDB-lite"/>
    </source>
</evidence>
<dbReference type="GO" id="GO:0016651">
    <property type="term" value="F:oxidoreductase activity, acting on NAD(P)H"/>
    <property type="evidence" value="ECO:0007669"/>
    <property type="project" value="UniProtKB-ARBA"/>
</dbReference>
<dbReference type="EMBL" id="VMSO01000008">
    <property type="protein sequence ID" value="KAA8501568.1"/>
    <property type="molecule type" value="Genomic_DNA"/>
</dbReference>
<gene>
    <name evidence="4" type="ORF">FNY66_07740</name>
</gene>
<dbReference type="InterPro" id="IPR029039">
    <property type="entry name" value="Flavoprotein-like_sf"/>
</dbReference>
<organism evidence="4 5">
    <name type="scientific">Mediterraneibacter catenae</name>
    <dbReference type="NCBI Taxonomy" id="2594882"/>
    <lineage>
        <taxon>Bacteria</taxon>
        <taxon>Bacillati</taxon>
        <taxon>Bacillota</taxon>
        <taxon>Clostridia</taxon>
        <taxon>Lachnospirales</taxon>
        <taxon>Lachnospiraceae</taxon>
        <taxon>Mediterraneibacter</taxon>
    </lineage>
</organism>
<evidence type="ECO:0000313" key="4">
    <source>
        <dbReference type="EMBL" id="KAA8501568.1"/>
    </source>
</evidence>
<dbReference type="AlphaFoldDB" id="A0A5M9HXR5"/>
<evidence type="ECO:0000256" key="2">
    <source>
        <dbReference type="SAM" id="SignalP"/>
    </source>
</evidence>
<feature type="signal peptide" evidence="2">
    <location>
        <begin position="1"/>
        <end position="18"/>
    </location>
</feature>